<dbReference type="SMART" id="SM00184">
    <property type="entry name" value="RING"/>
    <property type="match status" value="1"/>
</dbReference>
<dbReference type="PROSITE" id="PS50089">
    <property type="entry name" value="ZF_RING_2"/>
    <property type="match status" value="1"/>
</dbReference>
<accession>A0A1D1V049</accession>
<keyword evidence="3" id="KW-0808">Transferase</keyword>
<dbReference type="InterPro" id="IPR000571">
    <property type="entry name" value="Znf_CCCH"/>
</dbReference>
<dbReference type="OrthoDB" id="411372at2759"/>
<evidence type="ECO:0000313" key="11">
    <source>
        <dbReference type="EMBL" id="GAU95219.1"/>
    </source>
</evidence>
<evidence type="ECO:0000259" key="10">
    <source>
        <dbReference type="PROSITE" id="PS50103"/>
    </source>
</evidence>
<feature type="compositionally biased region" description="Basic residues" evidence="8">
    <location>
        <begin position="123"/>
        <end position="140"/>
    </location>
</feature>
<comment type="caution">
    <text evidence="11">The sequence shown here is derived from an EMBL/GenBank/DDBJ whole genome shotgun (WGS) entry which is preliminary data.</text>
</comment>
<dbReference type="PANTHER" id="PTHR11224">
    <property type="entry name" value="MAKORIN-RELATED"/>
    <property type="match status" value="1"/>
</dbReference>
<dbReference type="Gene3D" id="3.30.40.10">
    <property type="entry name" value="Zinc/RING finger domain, C3HC4 (zinc finger)"/>
    <property type="match status" value="1"/>
</dbReference>
<sequence length="437" mass="49203">MTTRLDPSTLRCRYHPNCNRKGCYYSHDPETIASNICRFYLAGCCFYGEECRFAHYLPYNLAGHDEDINLHLKSAGEPVVIEAPPSQPAPPAPVSSASAQNRGPVTRSSTRACAAAAVDPSKPSKHVKKGRKMSPNKRQHVHESSEGTSRDSGIVEVSQVEIRPKTQPPLCQLGLTKMCPLIDCNYRHGDVCDMCQSQALDPLDAAQCETHRQECLVNFEKNLKAAFEAQESAEVQCQICLDTVLNPKKAEEKERRFGLLEKCEHPFCLSCVMQWRKQPTEDATTKTFRSCPTCRQPSYFVVPSKIWPKTKEEKEEALSEFKTKMGKRPCRKFNNGRGKCKFGSECWYLHAKEDGTIVTLPPPRLRIPGVVHMEYLEDGLDFDIDVEDEYADDGDYYSGADDDDEYLDMLNITHELMEAGIPDEDALHYVFGNGDNA</sequence>
<dbReference type="EMBL" id="BDGG01000003">
    <property type="protein sequence ID" value="GAU95219.1"/>
    <property type="molecule type" value="Genomic_DNA"/>
</dbReference>
<dbReference type="GO" id="GO:0061630">
    <property type="term" value="F:ubiquitin protein ligase activity"/>
    <property type="evidence" value="ECO:0007669"/>
    <property type="project" value="UniProtKB-EC"/>
</dbReference>
<evidence type="ECO:0000256" key="3">
    <source>
        <dbReference type="ARBA" id="ARBA00022679"/>
    </source>
</evidence>
<feature type="compositionally biased region" description="Low complexity" evidence="8">
    <location>
        <begin position="94"/>
        <end position="118"/>
    </location>
</feature>
<dbReference type="CDD" id="cd16521">
    <property type="entry name" value="RING-HC_MKRN"/>
    <property type="match status" value="1"/>
</dbReference>
<evidence type="ECO:0000256" key="6">
    <source>
        <dbReference type="ARBA" id="ARBA00022833"/>
    </source>
</evidence>
<dbReference type="InterPro" id="IPR001841">
    <property type="entry name" value="Znf_RING"/>
</dbReference>
<name>A0A1D1V049_RAMVA</name>
<keyword evidence="6 7" id="KW-0862">Zinc</keyword>
<dbReference type="EC" id="2.3.2.27" evidence="2"/>
<dbReference type="PROSITE" id="PS00518">
    <property type="entry name" value="ZF_RING_1"/>
    <property type="match status" value="1"/>
</dbReference>
<dbReference type="STRING" id="947166.A0A1D1V049"/>
<feature type="domain" description="C3H1-type" evidence="10">
    <location>
        <begin position="36"/>
        <end position="58"/>
    </location>
</feature>
<evidence type="ECO:0000313" key="12">
    <source>
        <dbReference type="Proteomes" id="UP000186922"/>
    </source>
</evidence>
<organism evidence="11 12">
    <name type="scientific">Ramazzottius varieornatus</name>
    <name type="common">Water bear</name>
    <name type="synonym">Tardigrade</name>
    <dbReference type="NCBI Taxonomy" id="947166"/>
    <lineage>
        <taxon>Eukaryota</taxon>
        <taxon>Metazoa</taxon>
        <taxon>Ecdysozoa</taxon>
        <taxon>Tardigrada</taxon>
        <taxon>Eutardigrada</taxon>
        <taxon>Parachela</taxon>
        <taxon>Hypsibioidea</taxon>
        <taxon>Ramazzottiidae</taxon>
        <taxon>Ramazzottius</taxon>
    </lineage>
</organism>
<evidence type="ECO:0000256" key="1">
    <source>
        <dbReference type="ARBA" id="ARBA00000900"/>
    </source>
</evidence>
<dbReference type="Gene3D" id="4.10.1000.10">
    <property type="entry name" value="Zinc finger, CCCH-type"/>
    <property type="match status" value="2"/>
</dbReference>
<comment type="catalytic activity">
    <reaction evidence="1">
        <text>S-ubiquitinyl-[E2 ubiquitin-conjugating enzyme]-L-cysteine + [acceptor protein]-L-lysine = [E2 ubiquitin-conjugating enzyme]-L-cysteine + N(6)-ubiquitinyl-[acceptor protein]-L-lysine.</text>
        <dbReference type="EC" id="2.3.2.27"/>
    </reaction>
</comment>
<dbReference type="InterPro" id="IPR017907">
    <property type="entry name" value="Znf_RING_CS"/>
</dbReference>
<evidence type="ECO:0000256" key="8">
    <source>
        <dbReference type="SAM" id="MobiDB-lite"/>
    </source>
</evidence>
<keyword evidence="4 7" id="KW-0479">Metal-binding</keyword>
<feature type="region of interest" description="Disordered" evidence="8">
    <location>
        <begin position="80"/>
        <end position="153"/>
    </location>
</feature>
<evidence type="ECO:0000256" key="5">
    <source>
        <dbReference type="ARBA" id="ARBA00022771"/>
    </source>
</evidence>
<proteinExistence type="predicted"/>
<keyword evidence="12" id="KW-1185">Reference proteome</keyword>
<dbReference type="Proteomes" id="UP000186922">
    <property type="component" value="Unassembled WGS sequence"/>
</dbReference>
<dbReference type="InterPro" id="IPR013083">
    <property type="entry name" value="Znf_RING/FYVE/PHD"/>
</dbReference>
<dbReference type="SMART" id="SM00356">
    <property type="entry name" value="ZnF_C3H1"/>
    <property type="match status" value="3"/>
</dbReference>
<dbReference type="Pfam" id="PF00097">
    <property type="entry name" value="zf-C3HC4"/>
    <property type="match status" value="1"/>
</dbReference>
<feature type="zinc finger region" description="C3H1-type" evidence="7">
    <location>
        <begin position="324"/>
        <end position="353"/>
    </location>
</feature>
<evidence type="ECO:0000259" key="9">
    <source>
        <dbReference type="PROSITE" id="PS50089"/>
    </source>
</evidence>
<feature type="zinc finger region" description="C3H1-type" evidence="7">
    <location>
        <begin position="36"/>
        <end position="58"/>
    </location>
</feature>
<dbReference type="SUPFAM" id="SSF90229">
    <property type="entry name" value="CCCH zinc finger"/>
    <property type="match status" value="1"/>
</dbReference>
<feature type="domain" description="RING-type" evidence="9">
    <location>
        <begin position="237"/>
        <end position="295"/>
    </location>
</feature>
<dbReference type="InterPro" id="IPR018957">
    <property type="entry name" value="Znf_C3HC4_RING-type"/>
</dbReference>
<dbReference type="PANTHER" id="PTHR11224:SF10">
    <property type="entry name" value="IP09428P-RELATED"/>
    <property type="match status" value="1"/>
</dbReference>
<dbReference type="PROSITE" id="PS50103">
    <property type="entry name" value="ZF_C3H1"/>
    <property type="match status" value="2"/>
</dbReference>
<protein>
    <recommendedName>
        <fullName evidence="2">RING-type E3 ubiquitin transferase</fullName>
        <ecNumber evidence="2">2.3.2.27</ecNumber>
    </recommendedName>
</protein>
<dbReference type="InterPro" id="IPR045072">
    <property type="entry name" value="MKRN-like"/>
</dbReference>
<keyword evidence="5 7" id="KW-0863">Zinc-finger</keyword>
<dbReference type="InterPro" id="IPR036855">
    <property type="entry name" value="Znf_CCCH_sf"/>
</dbReference>
<gene>
    <name evidence="11" type="primary">RvY_06872-1</name>
    <name evidence="11" type="synonym">RvY_06872.1</name>
    <name evidence="11" type="ORF">RvY_06872</name>
</gene>
<reference evidence="11 12" key="1">
    <citation type="journal article" date="2016" name="Nat. Commun.">
        <title>Extremotolerant tardigrade genome and improved radiotolerance of human cultured cells by tardigrade-unique protein.</title>
        <authorList>
            <person name="Hashimoto T."/>
            <person name="Horikawa D.D."/>
            <person name="Saito Y."/>
            <person name="Kuwahara H."/>
            <person name="Kozuka-Hata H."/>
            <person name="Shin-I T."/>
            <person name="Minakuchi Y."/>
            <person name="Ohishi K."/>
            <person name="Motoyama A."/>
            <person name="Aizu T."/>
            <person name="Enomoto A."/>
            <person name="Kondo K."/>
            <person name="Tanaka S."/>
            <person name="Hara Y."/>
            <person name="Koshikawa S."/>
            <person name="Sagara H."/>
            <person name="Miura T."/>
            <person name="Yokobori S."/>
            <person name="Miyagawa K."/>
            <person name="Suzuki Y."/>
            <person name="Kubo T."/>
            <person name="Oyama M."/>
            <person name="Kohara Y."/>
            <person name="Fujiyama A."/>
            <person name="Arakawa K."/>
            <person name="Katayama T."/>
            <person name="Toyoda A."/>
            <person name="Kunieda T."/>
        </authorList>
    </citation>
    <scope>NUCLEOTIDE SEQUENCE [LARGE SCALE GENOMIC DNA]</scope>
    <source>
        <strain evidence="11 12">YOKOZUNA-1</strain>
    </source>
</reference>
<dbReference type="GO" id="GO:0000209">
    <property type="term" value="P:protein polyubiquitination"/>
    <property type="evidence" value="ECO:0007669"/>
    <property type="project" value="InterPro"/>
</dbReference>
<dbReference type="SUPFAM" id="SSF57850">
    <property type="entry name" value="RING/U-box"/>
    <property type="match status" value="1"/>
</dbReference>
<feature type="domain" description="C3H1-type" evidence="10">
    <location>
        <begin position="324"/>
        <end position="353"/>
    </location>
</feature>
<evidence type="ECO:0000256" key="7">
    <source>
        <dbReference type="PROSITE-ProRule" id="PRU00723"/>
    </source>
</evidence>
<evidence type="ECO:0000256" key="2">
    <source>
        <dbReference type="ARBA" id="ARBA00012483"/>
    </source>
</evidence>
<dbReference type="AlphaFoldDB" id="A0A1D1V049"/>
<dbReference type="GO" id="GO:0008270">
    <property type="term" value="F:zinc ion binding"/>
    <property type="evidence" value="ECO:0007669"/>
    <property type="project" value="UniProtKB-KW"/>
</dbReference>
<evidence type="ECO:0000256" key="4">
    <source>
        <dbReference type="ARBA" id="ARBA00022723"/>
    </source>
</evidence>